<dbReference type="Proteomes" id="UP000076088">
    <property type="component" value="Chromosome"/>
</dbReference>
<evidence type="ECO:0000256" key="1">
    <source>
        <dbReference type="SAM" id="Phobius"/>
    </source>
</evidence>
<sequence length="145" mass="15616">MKPDSIILFDRLYLGSLVLGALNFIIGWSAISEKLASSPEFAATGFGSGFIIASFVIGMIINLVIWYFISARASKVAKWILVAFFALGLVSILRNLDNPLGPQGLSLGVTFVLTILQGVAIYMLFRPDAAAWFNGKPPVDPGTFS</sequence>
<organism evidence="2 3">
    <name type="scientific">Sphingopyxis macrogoltabida</name>
    <name type="common">Sphingomonas macrogoltabidus</name>
    <dbReference type="NCBI Taxonomy" id="33050"/>
    <lineage>
        <taxon>Bacteria</taxon>
        <taxon>Pseudomonadati</taxon>
        <taxon>Pseudomonadota</taxon>
        <taxon>Alphaproteobacteria</taxon>
        <taxon>Sphingomonadales</taxon>
        <taxon>Sphingomonadaceae</taxon>
        <taxon>Sphingopyxis</taxon>
    </lineage>
</organism>
<feature type="transmembrane region" description="Helical" evidence="1">
    <location>
        <begin position="105"/>
        <end position="125"/>
    </location>
</feature>
<dbReference type="KEGG" id="smaz:LH19_07915"/>
<evidence type="ECO:0000313" key="3">
    <source>
        <dbReference type="Proteomes" id="UP000076088"/>
    </source>
</evidence>
<keyword evidence="1" id="KW-1133">Transmembrane helix</keyword>
<evidence type="ECO:0000313" key="2">
    <source>
        <dbReference type="EMBL" id="AMU89740.1"/>
    </source>
</evidence>
<reference evidence="3" key="1">
    <citation type="submission" date="2015-11" db="EMBL/GenBank/DDBJ databases">
        <title>Complete genome sequence of a polyethylene-glycol degrader Sphingopyxis macrogoltabida 203N (NBRC 111659).</title>
        <authorList>
            <person name="Yoshiyuki O."/>
            <person name="Shouta N."/>
            <person name="Nagata Y."/>
            <person name="Numata M."/>
            <person name="Tsuchikane K."/>
            <person name="Hosoyama A."/>
            <person name="Yamazoe A."/>
            <person name="Tsuda M."/>
            <person name="Fujita N."/>
            <person name="Kawai F."/>
        </authorList>
    </citation>
    <scope>NUCLEOTIDE SEQUENCE [LARGE SCALE GENOMIC DNA]</scope>
    <source>
        <strain evidence="3">203N</strain>
    </source>
</reference>
<feature type="transmembrane region" description="Helical" evidence="1">
    <location>
        <begin position="12"/>
        <end position="31"/>
    </location>
</feature>
<protein>
    <submittedName>
        <fullName evidence="2">Uncharacterized protein</fullName>
    </submittedName>
</protein>
<proteinExistence type="predicted"/>
<keyword evidence="3" id="KW-1185">Reference proteome</keyword>
<name>A0AAC8Z0T1_SPHMC</name>
<feature type="transmembrane region" description="Helical" evidence="1">
    <location>
        <begin position="76"/>
        <end position="93"/>
    </location>
</feature>
<reference evidence="2 3" key="2">
    <citation type="journal article" date="2016" name="Genome Announc.">
        <title>Complete Genome Sequence of Sphingopyxis macrogoltabida Strain 203N (NBRC 111659), a Polyethylene Glycol Degrader.</title>
        <authorList>
            <person name="Ohtsubo Y."/>
            <person name="Nonoyama S."/>
            <person name="Nagata Y."/>
            <person name="Numata M."/>
            <person name="Tsuchikane K."/>
            <person name="Hosoyama A."/>
            <person name="Yamazoe A."/>
            <person name="Tsuda M."/>
            <person name="Fujita N."/>
            <person name="Kawai F."/>
        </authorList>
    </citation>
    <scope>NUCLEOTIDE SEQUENCE [LARGE SCALE GENOMIC DNA]</scope>
    <source>
        <strain evidence="2 3">203N</strain>
    </source>
</reference>
<feature type="transmembrane region" description="Helical" evidence="1">
    <location>
        <begin position="43"/>
        <end position="69"/>
    </location>
</feature>
<accession>A0AAC8Z0T1</accession>
<keyword evidence="1" id="KW-0472">Membrane</keyword>
<gene>
    <name evidence="2" type="ORF">ATM17_11925</name>
</gene>
<dbReference type="AlphaFoldDB" id="A0AAC8Z0T1"/>
<dbReference type="EMBL" id="CP013344">
    <property type="protein sequence ID" value="AMU89740.1"/>
    <property type="molecule type" value="Genomic_DNA"/>
</dbReference>
<keyword evidence="1" id="KW-0812">Transmembrane</keyword>
<dbReference type="RefSeq" id="WP_054726709.1">
    <property type="nucleotide sequence ID" value="NZ_CP009429.1"/>
</dbReference>